<dbReference type="eggNOG" id="COG1208">
    <property type="taxonomic scope" value="Bacteria"/>
</dbReference>
<evidence type="ECO:0000259" key="1">
    <source>
        <dbReference type="Pfam" id="PF00483"/>
    </source>
</evidence>
<organism evidence="2 3">
    <name type="scientific">Campylobacter cuniculorum DSM 23162 = LMG 24588</name>
    <dbReference type="NCBI Taxonomy" id="1121267"/>
    <lineage>
        <taxon>Bacteria</taxon>
        <taxon>Pseudomonadati</taxon>
        <taxon>Campylobacterota</taxon>
        <taxon>Epsilonproteobacteria</taxon>
        <taxon>Campylobacterales</taxon>
        <taxon>Campylobacteraceae</taxon>
        <taxon>Campylobacter</taxon>
    </lineage>
</organism>
<keyword evidence="2" id="KW-0808">Transferase</keyword>
<dbReference type="Gene3D" id="3.90.550.10">
    <property type="entry name" value="Spore Coat Polysaccharide Biosynthesis Protein SpsA, Chain A"/>
    <property type="match status" value="1"/>
</dbReference>
<dbReference type="SUPFAM" id="SSF53448">
    <property type="entry name" value="Nucleotide-diphospho-sugar transferases"/>
    <property type="match status" value="1"/>
</dbReference>
<dbReference type="STRING" id="1121267.CCUN_1150"/>
<accession>A0A1W6BXE7</accession>
<evidence type="ECO:0000313" key="2">
    <source>
        <dbReference type="EMBL" id="ARJ56747.1"/>
    </source>
</evidence>
<protein>
    <submittedName>
        <fullName evidence="2">Sugar-phosphate nucleotidyltransferase</fullName>
    </submittedName>
</protein>
<name>A0A1W6BXE7_9BACT</name>
<dbReference type="Proteomes" id="UP000192902">
    <property type="component" value="Chromosome"/>
</dbReference>
<evidence type="ECO:0000313" key="3">
    <source>
        <dbReference type="Proteomes" id="UP000192902"/>
    </source>
</evidence>
<dbReference type="InterPro" id="IPR050486">
    <property type="entry name" value="Mannose-1P_guanyltransferase"/>
</dbReference>
<dbReference type="GO" id="GO:0016740">
    <property type="term" value="F:transferase activity"/>
    <property type="evidence" value="ECO:0007669"/>
    <property type="project" value="UniProtKB-KW"/>
</dbReference>
<dbReference type="InterPro" id="IPR029044">
    <property type="entry name" value="Nucleotide-diphossugar_trans"/>
</dbReference>
<reference evidence="2 3" key="1">
    <citation type="submission" date="2017-04" db="EMBL/GenBank/DDBJ databases">
        <title>Complete genome sequence of the Campylobacter cuniculorum type strain LMG24588.</title>
        <authorList>
            <person name="Miller W.G."/>
            <person name="Yee E."/>
            <person name="Revez J."/>
            <person name="Bono J.L."/>
            <person name="Rossi M."/>
        </authorList>
    </citation>
    <scope>NUCLEOTIDE SEQUENCE [LARGE SCALE GENOMIC DNA]</scope>
    <source>
        <strain evidence="2 3">LMG 24588</strain>
    </source>
</reference>
<sequence>MAPVGDKPFLTFIFKYLKAQGVKRVVLAVSYQYSKIQNYFKDEFLGLEIAYSIEKEPLGTGGALQLALTLTQQKEIFVLNGDTIFDIPLKQLKLENSKLCMALKKMSNFERYGCVELDENGFIKLFKEKKPTKEGLINGGIYLVSEDIFSGFYLKDKFSFEDFLQKNFKKLIARAEIFEDYFIDIGVPSDYELFCSLEKTKDNALSFF</sequence>
<dbReference type="PANTHER" id="PTHR22572">
    <property type="entry name" value="SUGAR-1-PHOSPHATE GUANYL TRANSFERASE"/>
    <property type="match status" value="1"/>
</dbReference>
<feature type="domain" description="Nucleotidyl transferase" evidence="1">
    <location>
        <begin position="3"/>
        <end position="191"/>
    </location>
</feature>
<dbReference type="AlphaFoldDB" id="A0A1W6BXE7"/>
<proteinExistence type="predicted"/>
<gene>
    <name evidence="2" type="ORF">CCUN_1150</name>
</gene>
<dbReference type="InterPro" id="IPR005835">
    <property type="entry name" value="NTP_transferase_dom"/>
</dbReference>
<dbReference type="EMBL" id="CP020867">
    <property type="protein sequence ID" value="ARJ56747.1"/>
    <property type="molecule type" value="Genomic_DNA"/>
</dbReference>
<dbReference type="KEGG" id="ccun:CCUN_1150"/>
<dbReference type="Pfam" id="PF00483">
    <property type="entry name" value="NTP_transferase"/>
    <property type="match status" value="1"/>
</dbReference>